<reference evidence="2 3" key="1">
    <citation type="submission" date="2011-08" db="EMBL/GenBank/DDBJ databases">
        <authorList>
            <person name="Liu Z.J."/>
            <person name="Shi F.L."/>
            <person name="Lu J.Q."/>
            <person name="Li M."/>
            <person name="Wang Z.L."/>
        </authorList>
    </citation>
    <scope>NUCLEOTIDE SEQUENCE [LARGE SCALE GENOMIC DNA]</scope>
    <source>
        <strain evidence="2 3">USNM 41457</strain>
    </source>
</reference>
<feature type="region of interest" description="Disordered" evidence="1">
    <location>
        <begin position="1"/>
        <end position="23"/>
    </location>
</feature>
<evidence type="ECO:0000256" key="1">
    <source>
        <dbReference type="SAM" id="MobiDB-lite"/>
    </source>
</evidence>
<dbReference type="VEuPathDB" id="MicrosporidiaDB:EDEG_03436"/>
<gene>
    <name evidence="2" type="ORF">EDEG_03436</name>
</gene>
<accession>J8ZR12</accession>
<evidence type="ECO:0000313" key="2">
    <source>
        <dbReference type="EMBL" id="EJW02118.1"/>
    </source>
</evidence>
<sequence>MASKISKPFRKSKNSRKTTNSKNCHDTMQIMDNKDLSVDRNSDIDSICDSCSIRTNFSEISDKDSDIYNVTVEDQLENIKINETTRKCPNLSIKSSDILLQPNLKIETVKKPSHKLVTNEETFISGKKVQFASIMKTQYFERPLNFGSQTEVGFYAETYAKNVPKSEFDMNYSAGSNRNVDTEEKTVASNDVDIVQNKNSSESEMSEEEYLILIQQHRRRIEDKEDVPMTSL</sequence>
<dbReference type="EMBL" id="AFBI03000089">
    <property type="protein sequence ID" value="EJW02118.1"/>
    <property type="molecule type" value="Genomic_DNA"/>
</dbReference>
<name>J8ZR12_EDHAE</name>
<evidence type="ECO:0000313" key="3">
    <source>
        <dbReference type="Proteomes" id="UP000003163"/>
    </source>
</evidence>
<dbReference type="HOGENOM" id="CLU_1194871_0_0_1"/>
<dbReference type="AlphaFoldDB" id="J8ZR12"/>
<organism evidence="2 3">
    <name type="scientific">Edhazardia aedis (strain USNM 41457)</name>
    <name type="common">Microsporidian parasite</name>
    <dbReference type="NCBI Taxonomy" id="1003232"/>
    <lineage>
        <taxon>Eukaryota</taxon>
        <taxon>Fungi</taxon>
        <taxon>Fungi incertae sedis</taxon>
        <taxon>Microsporidia</taxon>
        <taxon>Edhazardia</taxon>
    </lineage>
</organism>
<proteinExistence type="predicted"/>
<keyword evidence="3" id="KW-1185">Reference proteome</keyword>
<dbReference type="Proteomes" id="UP000003163">
    <property type="component" value="Unassembled WGS sequence"/>
</dbReference>
<comment type="caution">
    <text evidence="2">The sequence shown here is derived from an EMBL/GenBank/DDBJ whole genome shotgun (WGS) entry which is preliminary data.</text>
</comment>
<reference evidence="3" key="2">
    <citation type="submission" date="2015-07" db="EMBL/GenBank/DDBJ databases">
        <title>Contrasting host-pathogen interactions and genome evolution in two generalist and specialist microsporidian pathogens of mosquitoes.</title>
        <authorList>
            <consortium name="The Broad Institute Genomics Platform"/>
            <consortium name="The Broad Institute Genome Sequencing Center for Infectious Disease"/>
            <person name="Cuomo C.A."/>
            <person name="Sanscrainte N.D."/>
            <person name="Goldberg J.M."/>
            <person name="Heiman D."/>
            <person name="Young S."/>
            <person name="Zeng Q."/>
            <person name="Becnel J.J."/>
            <person name="Birren B.W."/>
        </authorList>
    </citation>
    <scope>NUCLEOTIDE SEQUENCE [LARGE SCALE GENOMIC DNA]</scope>
    <source>
        <strain evidence="3">USNM 41457</strain>
    </source>
</reference>
<dbReference type="InParanoid" id="J8ZR12"/>
<feature type="compositionally biased region" description="Basic residues" evidence="1">
    <location>
        <begin position="7"/>
        <end position="16"/>
    </location>
</feature>
<protein>
    <submittedName>
        <fullName evidence="2">Uncharacterized protein</fullName>
    </submittedName>
</protein>